<keyword evidence="2" id="KW-1185">Reference proteome</keyword>
<accession>A0A1C4APN3</accession>
<dbReference type="EMBL" id="FMBA01000013">
    <property type="protein sequence ID" value="SCB96640.1"/>
    <property type="molecule type" value="Genomic_DNA"/>
</dbReference>
<protein>
    <recommendedName>
        <fullName evidence="3">Cyclopropane-fatty-acyl-phospholipid synthase</fullName>
    </recommendedName>
</protein>
<proteinExistence type="predicted"/>
<name>A0A1C4APN3_9GAMM</name>
<dbReference type="RefSeq" id="WP_091122003.1">
    <property type="nucleotide sequence ID" value="NZ_FMBA01000013.1"/>
</dbReference>
<reference evidence="2" key="1">
    <citation type="submission" date="2016-08" db="EMBL/GenBank/DDBJ databases">
        <authorList>
            <person name="Varghese N."/>
            <person name="Submissions Spin"/>
        </authorList>
    </citation>
    <scope>NUCLEOTIDE SEQUENCE [LARGE SCALE GENOMIC DNA]</scope>
    <source>
        <strain evidence="2">R-53144</strain>
    </source>
</reference>
<dbReference type="Proteomes" id="UP000199698">
    <property type="component" value="Unassembled WGS sequence"/>
</dbReference>
<organism evidence="1 2">
    <name type="scientific">Gilliamella intestini</name>
    <dbReference type="NCBI Taxonomy" id="1798183"/>
    <lineage>
        <taxon>Bacteria</taxon>
        <taxon>Pseudomonadati</taxon>
        <taxon>Pseudomonadota</taxon>
        <taxon>Gammaproteobacteria</taxon>
        <taxon>Orbales</taxon>
        <taxon>Orbaceae</taxon>
        <taxon>Gilliamella</taxon>
    </lineage>
</organism>
<dbReference type="AlphaFoldDB" id="A0A1C4APN3"/>
<evidence type="ECO:0000313" key="1">
    <source>
        <dbReference type="EMBL" id="SCB96640.1"/>
    </source>
</evidence>
<dbReference type="OrthoDB" id="7065435at2"/>
<evidence type="ECO:0008006" key="3">
    <source>
        <dbReference type="Google" id="ProtNLM"/>
    </source>
</evidence>
<evidence type="ECO:0000313" key="2">
    <source>
        <dbReference type="Proteomes" id="UP000199698"/>
    </source>
</evidence>
<gene>
    <name evidence="1" type="ORF">GA0061080_10136</name>
</gene>
<sequence length="121" mass="14660">MDKNRIIEKLSWITQSQLAPQPITQEYKERQYRFFENYVHFLQDNGFITKEILRKGEKANDDSQITVGDLTEEGLKFYIFGIRKWREKYDKAKDKDKAINDFAFIEKKLKEFREKQNQSQL</sequence>
<dbReference type="STRING" id="1798183.GA0061080_10136"/>